<comment type="similarity">
    <text evidence="2">Belongs to the INSIG family.</text>
</comment>
<gene>
    <name evidence="8" type="ORF">DAKH74_022520</name>
</gene>
<dbReference type="GO" id="GO:0005789">
    <property type="term" value="C:endoplasmic reticulum membrane"/>
    <property type="evidence" value="ECO:0007669"/>
    <property type="project" value="UniProtKB-SubCell"/>
</dbReference>
<evidence type="ECO:0000256" key="4">
    <source>
        <dbReference type="ARBA" id="ARBA00022824"/>
    </source>
</evidence>
<protein>
    <submittedName>
        <fullName evidence="8">Uncharacterized protein</fullName>
    </submittedName>
</protein>
<dbReference type="EMBL" id="BTGD01000005">
    <property type="protein sequence ID" value="GMM55636.1"/>
    <property type="molecule type" value="Genomic_DNA"/>
</dbReference>
<keyword evidence="9" id="KW-1185">Reference proteome</keyword>
<feature type="transmembrane region" description="Helical" evidence="7">
    <location>
        <begin position="119"/>
        <end position="141"/>
    </location>
</feature>
<keyword evidence="6 7" id="KW-0472">Membrane</keyword>
<evidence type="ECO:0000313" key="8">
    <source>
        <dbReference type="EMBL" id="GMM55636.1"/>
    </source>
</evidence>
<keyword evidence="5 7" id="KW-1133">Transmembrane helix</keyword>
<keyword evidence="3 7" id="KW-0812">Transmembrane</keyword>
<dbReference type="GO" id="GO:0016126">
    <property type="term" value="P:sterol biosynthetic process"/>
    <property type="evidence" value="ECO:0007669"/>
    <property type="project" value="TreeGrafter"/>
</dbReference>
<keyword evidence="4" id="KW-0256">Endoplasmic reticulum</keyword>
<name>A0AAV5RW13_MAUHU</name>
<dbReference type="Proteomes" id="UP001377567">
    <property type="component" value="Unassembled WGS sequence"/>
</dbReference>
<dbReference type="PANTHER" id="PTHR15301">
    <property type="entry name" value="INSULIN-INDUCED GENE 1"/>
    <property type="match status" value="1"/>
</dbReference>
<sequence>MSRLGIRNEDSVVNLVKPTLYSIYDKDVVASATDYSALHKVTSAQGVQEPPIRPKSTYERVIGLVWAFIVLGVFGNVFAALSSELYDNLQLKKGMLSVTLDSIAQYIQDRTSANLDKCVVFGVLGILCGCVIPLCDHVLFASRQYQLHTSNDFQAILKCLNSLLGISLGIRHLGWKSSLQASGAWGLLNVILWLYFDGTRTILLVGSLISAVSCAIAVATVTTTDTSLLLYIMDFYFFSLLIFGKIGRYLFRNW</sequence>
<comment type="caution">
    <text evidence="8">The sequence shown here is derived from an EMBL/GenBank/DDBJ whole genome shotgun (WGS) entry which is preliminary data.</text>
</comment>
<proteinExistence type="inferred from homology"/>
<evidence type="ECO:0000256" key="2">
    <source>
        <dbReference type="ARBA" id="ARBA00007475"/>
    </source>
</evidence>
<feature type="transmembrane region" description="Helical" evidence="7">
    <location>
        <begin position="61"/>
        <end position="81"/>
    </location>
</feature>
<accession>A0AAV5RW13</accession>
<reference evidence="8 9" key="1">
    <citation type="journal article" date="2023" name="Elife">
        <title>Identification of key yeast species and microbe-microbe interactions impacting larval growth of Drosophila in the wild.</title>
        <authorList>
            <person name="Mure A."/>
            <person name="Sugiura Y."/>
            <person name="Maeda R."/>
            <person name="Honda K."/>
            <person name="Sakurai N."/>
            <person name="Takahashi Y."/>
            <person name="Watada M."/>
            <person name="Katoh T."/>
            <person name="Gotoh A."/>
            <person name="Gotoh Y."/>
            <person name="Taniguchi I."/>
            <person name="Nakamura K."/>
            <person name="Hayashi T."/>
            <person name="Katayama T."/>
            <person name="Uemura T."/>
            <person name="Hattori Y."/>
        </authorList>
    </citation>
    <scope>NUCLEOTIDE SEQUENCE [LARGE SCALE GENOMIC DNA]</scope>
    <source>
        <strain evidence="8 9">KH-74</strain>
    </source>
</reference>
<evidence type="ECO:0000256" key="3">
    <source>
        <dbReference type="ARBA" id="ARBA00022692"/>
    </source>
</evidence>
<dbReference type="AlphaFoldDB" id="A0AAV5RW13"/>
<dbReference type="InterPro" id="IPR025929">
    <property type="entry name" value="INSIG_fam"/>
</dbReference>
<feature type="transmembrane region" description="Helical" evidence="7">
    <location>
        <begin position="228"/>
        <end position="251"/>
    </location>
</feature>
<evidence type="ECO:0000256" key="6">
    <source>
        <dbReference type="ARBA" id="ARBA00023136"/>
    </source>
</evidence>
<feature type="transmembrane region" description="Helical" evidence="7">
    <location>
        <begin position="203"/>
        <end position="222"/>
    </location>
</feature>
<comment type="subcellular location">
    <subcellularLocation>
        <location evidence="1">Endoplasmic reticulum membrane</location>
        <topology evidence="1">Multi-pass membrane protein</topology>
    </subcellularLocation>
</comment>
<dbReference type="PANTHER" id="PTHR15301:SF3">
    <property type="entry name" value="PROTEIN NSG1-RELATED"/>
    <property type="match status" value="1"/>
</dbReference>
<dbReference type="Pfam" id="PF07281">
    <property type="entry name" value="INSIG"/>
    <property type="match status" value="1"/>
</dbReference>
<evidence type="ECO:0000256" key="1">
    <source>
        <dbReference type="ARBA" id="ARBA00004477"/>
    </source>
</evidence>
<organism evidence="8 9">
    <name type="scientific">Maudiozyma humilis</name>
    <name type="common">Sour dough yeast</name>
    <name type="synonym">Kazachstania humilis</name>
    <dbReference type="NCBI Taxonomy" id="51915"/>
    <lineage>
        <taxon>Eukaryota</taxon>
        <taxon>Fungi</taxon>
        <taxon>Dikarya</taxon>
        <taxon>Ascomycota</taxon>
        <taxon>Saccharomycotina</taxon>
        <taxon>Saccharomycetes</taxon>
        <taxon>Saccharomycetales</taxon>
        <taxon>Saccharomycetaceae</taxon>
        <taxon>Maudiozyma</taxon>
    </lineage>
</organism>
<evidence type="ECO:0000256" key="5">
    <source>
        <dbReference type="ARBA" id="ARBA00022989"/>
    </source>
</evidence>
<evidence type="ECO:0000256" key="7">
    <source>
        <dbReference type="SAM" id="Phobius"/>
    </source>
</evidence>
<evidence type="ECO:0000313" key="9">
    <source>
        <dbReference type="Proteomes" id="UP001377567"/>
    </source>
</evidence>